<protein>
    <submittedName>
        <fullName evidence="1">Uncharacterized protein</fullName>
    </submittedName>
</protein>
<sequence>MKVEDKALLHAKAKTLQSMNNKRASSEGKMLCL</sequence>
<reference evidence="1" key="1">
    <citation type="submission" date="2018-02" db="EMBL/GenBank/DDBJ databases">
        <title>Rhizophora mucronata_Transcriptome.</title>
        <authorList>
            <person name="Meera S.P."/>
            <person name="Sreeshan A."/>
            <person name="Augustine A."/>
        </authorList>
    </citation>
    <scope>NUCLEOTIDE SEQUENCE</scope>
    <source>
        <tissue evidence="1">Leaf</tissue>
    </source>
</reference>
<dbReference type="AlphaFoldDB" id="A0A2P2QFH1"/>
<evidence type="ECO:0000313" key="1">
    <source>
        <dbReference type="EMBL" id="MBX65729.1"/>
    </source>
</evidence>
<accession>A0A2P2QFH1</accession>
<dbReference type="EMBL" id="GGEC01085245">
    <property type="protein sequence ID" value="MBX65729.1"/>
    <property type="molecule type" value="Transcribed_RNA"/>
</dbReference>
<organism evidence="1">
    <name type="scientific">Rhizophora mucronata</name>
    <name type="common">Asiatic mangrove</name>
    <dbReference type="NCBI Taxonomy" id="61149"/>
    <lineage>
        <taxon>Eukaryota</taxon>
        <taxon>Viridiplantae</taxon>
        <taxon>Streptophyta</taxon>
        <taxon>Embryophyta</taxon>
        <taxon>Tracheophyta</taxon>
        <taxon>Spermatophyta</taxon>
        <taxon>Magnoliopsida</taxon>
        <taxon>eudicotyledons</taxon>
        <taxon>Gunneridae</taxon>
        <taxon>Pentapetalae</taxon>
        <taxon>rosids</taxon>
        <taxon>fabids</taxon>
        <taxon>Malpighiales</taxon>
        <taxon>Rhizophoraceae</taxon>
        <taxon>Rhizophora</taxon>
    </lineage>
</organism>
<proteinExistence type="predicted"/>
<name>A0A2P2QFH1_RHIMU</name>